<dbReference type="AlphaFoldDB" id="A0A7W2PS32"/>
<evidence type="ECO:0000256" key="1">
    <source>
        <dbReference type="SAM" id="Coils"/>
    </source>
</evidence>
<protein>
    <submittedName>
        <fullName evidence="2">Uncharacterized protein</fullName>
    </submittedName>
</protein>
<evidence type="ECO:0000313" key="3">
    <source>
        <dbReference type="Proteomes" id="UP000556620"/>
    </source>
</evidence>
<reference evidence="2 3" key="1">
    <citation type="submission" date="2020-07" db="EMBL/GenBank/DDBJ databases">
        <title>Diversity of carbapenemase encoding genes among Pseudomonas putida group clinical isolates in a tertiary Brazilian hospital.</title>
        <authorList>
            <person name="Alberto-Lei F."/>
            <person name="Nodari C.S."/>
            <person name="Streling A.P."/>
            <person name="Paulino J.T."/>
            <person name="Bessa-Neto F.O."/>
            <person name="Cayo R."/>
            <person name="Gales A.C."/>
        </authorList>
    </citation>
    <scope>NUCLEOTIDE SEQUENCE [LARGE SCALE GENOMIC DNA]</scope>
    <source>
        <strain evidence="2 3">14535</strain>
    </source>
</reference>
<gene>
    <name evidence="2" type="ORF">H4C44_06420</name>
</gene>
<organism evidence="2 3">
    <name type="scientific">Pseudomonas juntendi</name>
    <dbReference type="NCBI Taxonomy" id="2666183"/>
    <lineage>
        <taxon>Bacteria</taxon>
        <taxon>Pseudomonadati</taxon>
        <taxon>Pseudomonadota</taxon>
        <taxon>Gammaproteobacteria</taxon>
        <taxon>Pseudomonadales</taxon>
        <taxon>Pseudomonadaceae</taxon>
        <taxon>Pseudomonas</taxon>
    </lineage>
</organism>
<feature type="coiled-coil region" evidence="1">
    <location>
        <begin position="17"/>
        <end position="44"/>
    </location>
</feature>
<keyword evidence="1" id="KW-0175">Coiled coil</keyword>
<dbReference type="GeneID" id="83680046"/>
<evidence type="ECO:0000313" key="2">
    <source>
        <dbReference type="EMBL" id="MBA6058805.1"/>
    </source>
</evidence>
<dbReference type="RefSeq" id="WP_181097988.1">
    <property type="nucleotide sequence ID" value="NZ_JACGCU010000007.1"/>
</dbReference>
<comment type="caution">
    <text evidence="2">The sequence shown here is derived from an EMBL/GenBank/DDBJ whole genome shotgun (WGS) entry which is preliminary data.</text>
</comment>
<dbReference type="Proteomes" id="UP000556620">
    <property type="component" value="Unassembled WGS sequence"/>
</dbReference>
<accession>A0A7W2PS32</accession>
<proteinExistence type="predicted"/>
<dbReference type="EMBL" id="JACGCU010000007">
    <property type="protein sequence ID" value="MBA6058805.1"/>
    <property type="molecule type" value="Genomic_DNA"/>
</dbReference>
<name>A0A7W2PS32_9PSED</name>
<sequence>MRKPSDDDLLEPFFTREELLEQRCDLLESELAELGDELQASREKISTLVLMWSGVTSELRAAEAEISKMKLQPLA</sequence>